<dbReference type="GeneID" id="59346951"/>
<sequence>MQIQLTGMLTMFVLAAQIAAKGPILVAWYEAADCRGSSFETTITKAQPEPGTCFAASDGRTARSVLWSNIGGPGFQLFLSGGPHDMCTNGANFTAPKSAGCETAPPGFNWQSAQYPF</sequence>
<protein>
    <recommendedName>
        <fullName evidence="4">Secreted protein</fullName>
    </recommendedName>
</protein>
<dbReference type="Proteomes" id="UP000636479">
    <property type="component" value="Unassembled WGS sequence"/>
</dbReference>
<keyword evidence="1" id="KW-0732">Signal</keyword>
<keyword evidence="3" id="KW-1185">Reference proteome</keyword>
<evidence type="ECO:0000313" key="2">
    <source>
        <dbReference type="EMBL" id="KAF7302079.1"/>
    </source>
</evidence>
<accession>A0A8H6W7G7</accession>
<dbReference type="AlphaFoldDB" id="A0A8H6W7G7"/>
<gene>
    <name evidence="2" type="ORF">MIND_00774600</name>
</gene>
<feature type="signal peptide" evidence="1">
    <location>
        <begin position="1"/>
        <end position="15"/>
    </location>
</feature>
<organism evidence="2 3">
    <name type="scientific">Mycena indigotica</name>
    <dbReference type="NCBI Taxonomy" id="2126181"/>
    <lineage>
        <taxon>Eukaryota</taxon>
        <taxon>Fungi</taxon>
        <taxon>Dikarya</taxon>
        <taxon>Basidiomycota</taxon>
        <taxon>Agaricomycotina</taxon>
        <taxon>Agaricomycetes</taxon>
        <taxon>Agaricomycetidae</taxon>
        <taxon>Agaricales</taxon>
        <taxon>Marasmiineae</taxon>
        <taxon>Mycenaceae</taxon>
        <taxon>Mycena</taxon>
    </lineage>
</organism>
<evidence type="ECO:0000313" key="3">
    <source>
        <dbReference type="Proteomes" id="UP000636479"/>
    </source>
</evidence>
<dbReference type="EMBL" id="JACAZF010000006">
    <property type="protein sequence ID" value="KAF7302079.1"/>
    <property type="molecule type" value="Genomic_DNA"/>
</dbReference>
<dbReference type="OrthoDB" id="3044801at2759"/>
<dbReference type="RefSeq" id="XP_037220079.1">
    <property type="nucleotide sequence ID" value="XM_037364435.1"/>
</dbReference>
<reference evidence="2" key="1">
    <citation type="submission" date="2020-05" db="EMBL/GenBank/DDBJ databases">
        <title>Mycena genomes resolve the evolution of fungal bioluminescence.</title>
        <authorList>
            <person name="Tsai I.J."/>
        </authorList>
    </citation>
    <scope>NUCLEOTIDE SEQUENCE</scope>
    <source>
        <strain evidence="2">171206Taipei</strain>
    </source>
</reference>
<proteinExistence type="predicted"/>
<evidence type="ECO:0008006" key="4">
    <source>
        <dbReference type="Google" id="ProtNLM"/>
    </source>
</evidence>
<comment type="caution">
    <text evidence="2">The sequence shown here is derived from an EMBL/GenBank/DDBJ whole genome shotgun (WGS) entry which is preliminary data.</text>
</comment>
<name>A0A8H6W7G7_9AGAR</name>
<evidence type="ECO:0000256" key="1">
    <source>
        <dbReference type="SAM" id="SignalP"/>
    </source>
</evidence>
<feature type="chain" id="PRO_5034881908" description="Secreted protein" evidence="1">
    <location>
        <begin position="16"/>
        <end position="117"/>
    </location>
</feature>